<dbReference type="RefSeq" id="XP_024730075.1">
    <property type="nucleotide sequence ID" value="XM_024888095.1"/>
</dbReference>
<organism evidence="2 3">
    <name type="scientific">Hyaloscypha bicolor E</name>
    <dbReference type="NCBI Taxonomy" id="1095630"/>
    <lineage>
        <taxon>Eukaryota</taxon>
        <taxon>Fungi</taxon>
        <taxon>Dikarya</taxon>
        <taxon>Ascomycota</taxon>
        <taxon>Pezizomycotina</taxon>
        <taxon>Leotiomycetes</taxon>
        <taxon>Helotiales</taxon>
        <taxon>Hyaloscyphaceae</taxon>
        <taxon>Hyaloscypha</taxon>
        <taxon>Hyaloscypha bicolor</taxon>
    </lineage>
</organism>
<evidence type="ECO:0000313" key="3">
    <source>
        <dbReference type="Proteomes" id="UP000235371"/>
    </source>
</evidence>
<accession>A0A2J6SQW7</accession>
<dbReference type="InParanoid" id="A0A2J6SQW7"/>
<keyword evidence="1" id="KW-0812">Transmembrane</keyword>
<feature type="transmembrane region" description="Helical" evidence="1">
    <location>
        <begin position="234"/>
        <end position="261"/>
    </location>
</feature>
<gene>
    <name evidence="2" type="ORF">K444DRAFT_704972</name>
</gene>
<dbReference type="EMBL" id="KZ613895">
    <property type="protein sequence ID" value="PMD53171.1"/>
    <property type="molecule type" value="Genomic_DNA"/>
</dbReference>
<reference evidence="2 3" key="1">
    <citation type="submission" date="2016-04" db="EMBL/GenBank/DDBJ databases">
        <title>A degradative enzymes factory behind the ericoid mycorrhizal symbiosis.</title>
        <authorList>
            <consortium name="DOE Joint Genome Institute"/>
            <person name="Martino E."/>
            <person name="Morin E."/>
            <person name="Grelet G."/>
            <person name="Kuo A."/>
            <person name="Kohler A."/>
            <person name="Daghino S."/>
            <person name="Barry K."/>
            <person name="Choi C."/>
            <person name="Cichocki N."/>
            <person name="Clum A."/>
            <person name="Copeland A."/>
            <person name="Hainaut M."/>
            <person name="Haridas S."/>
            <person name="Labutti K."/>
            <person name="Lindquist E."/>
            <person name="Lipzen A."/>
            <person name="Khouja H.-R."/>
            <person name="Murat C."/>
            <person name="Ohm R."/>
            <person name="Olson A."/>
            <person name="Spatafora J."/>
            <person name="Veneault-Fourrey C."/>
            <person name="Henrissat B."/>
            <person name="Grigoriev I."/>
            <person name="Martin F."/>
            <person name="Perotto S."/>
        </authorList>
    </citation>
    <scope>NUCLEOTIDE SEQUENCE [LARGE SCALE GENOMIC DNA]</scope>
    <source>
        <strain evidence="2 3">E</strain>
    </source>
</reference>
<dbReference type="Proteomes" id="UP000235371">
    <property type="component" value="Unassembled WGS sequence"/>
</dbReference>
<keyword evidence="1" id="KW-1133">Transmembrane helix</keyword>
<sequence length="281" mass="33353">MASSARQYRQWINTIDYFWLIKDSDPSYLAKLLGLSVRDFSTSGSFRYRPKLRKQTLNVLLKIEKLSIRWTTFIENHLKLDIEKSTLWVLWVTSEDIYIPLYNFQERCLQRFSESTPELIQRNISLYKFQQEIAATWAILFTTGGNLRERATEYRRIKDPPWASPESLRFQKHYHLQHAAKIHKKFKIMTRERTPLRYAEFPILETRLRQLRHYMDSSQPRTLRQLWNDNRDTLSYYTFWGVIIFGGLSVFHAFFSLMIGIAQTVAAFKTLAVTTPPVPSP</sequence>
<protein>
    <submittedName>
        <fullName evidence="2">Uncharacterized protein</fullName>
    </submittedName>
</protein>
<keyword evidence="1" id="KW-0472">Membrane</keyword>
<dbReference type="GeneID" id="36596171"/>
<name>A0A2J6SQW7_9HELO</name>
<dbReference type="AlphaFoldDB" id="A0A2J6SQW7"/>
<evidence type="ECO:0000313" key="2">
    <source>
        <dbReference type="EMBL" id="PMD53171.1"/>
    </source>
</evidence>
<proteinExistence type="predicted"/>
<evidence type="ECO:0000256" key="1">
    <source>
        <dbReference type="SAM" id="Phobius"/>
    </source>
</evidence>
<keyword evidence="3" id="KW-1185">Reference proteome</keyword>
<dbReference type="OrthoDB" id="5428890at2759"/>